<dbReference type="EMBL" id="MUGY01000041">
    <property type="protein sequence ID" value="OXA86963.1"/>
    <property type="molecule type" value="Genomic_DNA"/>
</dbReference>
<accession>A0A086AG17</accession>
<dbReference type="AlphaFoldDB" id="A0A086AG17"/>
<organism evidence="1 3">
    <name type="scientific">Flavobacterium hydatis</name>
    <name type="common">Cytophaga aquatilis</name>
    <dbReference type="NCBI Taxonomy" id="991"/>
    <lineage>
        <taxon>Bacteria</taxon>
        <taxon>Pseudomonadati</taxon>
        <taxon>Bacteroidota</taxon>
        <taxon>Flavobacteriia</taxon>
        <taxon>Flavobacteriales</taxon>
        <taxon>Flavobacteriaceae</taxon>
        <taxon>Flavobacterium</taxon>
    </lineage>
</organism>
<keyword evidence="4" id="KW-1185">Reference proteome</keyword>
<gene>
    <name evidence="2" type="ORF">B0A62_23175</name>
    <name evidence="1" type="ORF">IW20_13225</name>
</gene>
<dbReference type="RefSeq" id="WP_035622926.1">
    <property type="nucleotide sequence ID" value="NZ_JBEWQG010000008.1"/>
</dbReference>
<dbReference type="EMBL" id="JPRM01000019">
    <property type="protein sequence ID" value="KFF15631.1"/>
    <property type="molecule type" value="Genomic_DNA"/>
</dbReference>
<evidence type="ECO:0008006" key="5">
    <source>
        <dbReference type="Google" id="ProtNLM"/>
    </source>
</evidence>
<sequence length="197" mass="22825">MKKIVTILIVFVLIQSCKSQVGKNLNNHKIEKFNLNEFNNKKVGNDFFETTKDSTSRMMETDDGFYKYSNALNSPYEIRKVYYKKTFNLKIETTYFYSIPIGTYKVYDEDGNVTIEKNLDVYNFSIPELINKMKNDFNIDLLNTYGKGVLIGGENNKSVYLIIILIDAKAPKRGSREIKIDAMNGELISDKILKYEE</sequence>
<evidence type="ECO:0000313" key="2">
    <source>
        <dbReference type="EMBL" id="OXA86963.1"/>
    </source>
</evidence>
<name>A0A086AG17_FLAHY</name>
<comment type="caution">
    <text evidence="1">The sequence shown here is derived from an EMBL/GenBank/DDBJ whole genome shotgun (WGS) entry which is preliminary data.</text>
</comment>
<reference evidence="1 3" key="1">
    <citation type="submission" date="2014-07" db="EMBL/GenBank/DDBJ databases">
        <title>Genome of Flavobacterium hydatis DSM 2063.</title>
        <authorList>
            <person name="Pipes S.E."/>
            <person name="Stropko S.J."/>
            <person name="Newman J.D."/>
        </authorList>
    </citation>
    <scope>NUCLEOTIDE SEQUENCE [LARGE SCALE GENOMIC DNA]</scope>
    <source>
        <strain evidence="1 3">DSM 2063</strain>
    </source>
</reference>
<dbReference type="PROSITE" id="PS51257">
    <property type="entry name" value="PROKAR_LIPOPROTEIN"/>
    <property type="match status" value="1"/>
</dbReference>
<reference evidence="2 4" key="2">
    <citation type="submission" date="2016-11" db="EMBL/GenBank/DDBJ databases">
        <title>Whole genomes of Flavobacteriaceae.</title>
        <authorList>
            <person name="Stine C."/>
            <person name="Li C."/>
            <person name="Tadesse D."/>
        </authorList>
    </citation>
    <scope>NUCLEOTIDE SEQUENCE [LARGE SCALE GENOMIC DNA]</scope>
    <source>
        <strain evidence="2 4">ATCC 29551</strain>
    </source>
</reference>
<evidence type="ECO:0000313" key="1">
    <source>
        <dbReference type="EMBL" id="KFF15631.1"/>
    </source>
</evidence>
<proteinExistence type="predicted"/>
<evidence type="ECO:0000313" key="4">
    <source>
        <dbReference type="Proteomes" id="UP000198424"/>
    </source>
</evidence>
<evidence type="ECO:0000313" key="3">
    <source>
        <dbReference type="Proteomes" id="UP000028712"/>
    </source>
</evidence>
<protein>
    <recommendedName>
        <fullName evidence="5">Lipoprotein</fullName>
    </recommendedName>
</protein>
<dbReference type="Proteomes" id="UP000198424">
    <property type="component" value="Unassembled WGS sequence"/>
</dbReference>
<dbReference type="OrthoDB" id="1347480at2"/>
<dbReference type="Proteomes" id="UP000028712">
    <property type="component" value="Unassembled WGS sequence"/>
</dbReference>